<dbReference type="EMBL" id="BMNB01000015">
    <property type="protein sequence ID" value="GGM47278.1"/>
    <property type="molecule type" value="Genomic_DNA"/>
</dbReference>
<protein>
    <submittedName>
        <fullName evidence="2">Asparagine synthase</fullName>
    </submittedName>
</protein>
<gene>
    <name evidence="2" type="primary">asnB</name>
    <name evidence="2" type="ORF">GCM10011608_35020</name>
</gene>
<comment type="caution">
    <text evidence="2">The sequence shown here is derived from an EMBL/GenBank/DDBJ whole genome shotgun (WGS) entry which is preliminary data.</text>
</comment>
<evidence type="ECO:0000313" key="3">
    <source>
        <dbReference type="Proteomes" id="UP000608890"/>
    </source>
</evidence>
<feature type="domain" description="Asparagine synthetase" evidence="1">
    <location>
        <begin position="210"/>
        <end position="573"/>
    </location>
</feature>
<proteinExistence type="predicted"/>
<dbReference type="Proteomes" id="UP000608890">
    <property type="component" value="Unassembled WGS sequence"/>
</dbReference>
<dbReference type="AlphaFoldDB" id="A0A917U008"/>
<dbReference type="SUPFAM" id="SSF52402">
    <property type="entry name" value="Adenine nucleotide alpha hydrolases-like"/>
    <property type="match status" value="1"/>
</dbReference>
<keyword evidence="3" id="KW-1185">Reference proteome</keyword>
<organism evidence="2 3">
    <name type="scientific">Micromonospora sonchi</name>
    <dbReference type="NCBI Taxonomy" id="1763543"/>
    <lineage>
        <taxon>Bacteria</taxon>
        <taxon>Bacillati</taxon>
        <taxon>Actinomycetota</taxon>
        <taxon>Actinomycetes</taxon>
        <taxon>Micromonosporales</taxon>
        <taxon>Micromonosporaceae</taxon>
        <taxon>Micromonospora</taxon>
    </lineage>
</organism>
<evidence type="ECO:0000313" key="2">
    <source>
        <dbReference type="EMBL" id="GGM47278.1"/>
    </source>
</evidence>
<dbReference type="GO" id="GO:0006529">
    <property type="term" value="P:asparagine biosynthetic process"/>
    <property type="evidence" value="ECO:0007669"/>
    <property type="project" value="InterPro"/>
</dbReference>
<dbReference type="Gene3D" id="3.40.50.620">
    <property type="entry name" value="HUPs"/>
    <property type="match status" value="1"/>
</dbReference>
<name>A0A917U008_9ACTN</name>
<dbReference type="InterPro" id="IPR014729">
    <property type="entry name" value="Rossmann-like_a/b/a_fold"/>
</dbReference>
<accession>A0A917U008</accession>
<sequence>MPVVVLPDVPVPPALTARIAQLVGTVLFRHPSGRPWIAGTADGRRVVSARTGDLDIVAIGTTMTVDDDDLARLAAGHSSVVELDTLAAGLAEGDVLVFARQHGRLRSQAPPLLTKSLCWAVVDGVHLVADEQATLRDLAGLRPDPAVVASRLTNAEISHPFGLNSIWAGVRPAGPGQWLDSRQDRPPVPVTWWRPPEPDGSLEDLVGRLHDDIAAALRLRTWAHQTVSADLSGGLDSTTLNFFLAGIGRKAHTLFLETADMANNDHIWAGRAASELDTEHRVVPYADLVPYLLDERTCTVETCPEGPSMANTAVGAVPLVLRAMADTDTSLHLNGHAGDALFGPVSTMLWSLMRSGERGRLRRTWRLRLLNRYRLGTTVRMLASNNSYREDLLRIAGHTFDGRDEDITSWARWVTLPNAHPALTETAREHLRRAAADAARDEPAPLAADRTSHQILQYLVAHGNAVRRMNQAATPGAGVLFDSPYLDRRIVETSLALRIGDRAHQRPPKPLLAAARPAAMSLDYFTRTDKGDYTAETFHQHKALKPLLHDLFANGSALEEMGLVSAERIVRAASEFTVSGTSYADLDNIVFAERWLRSVHGT</sequence>
<evidence type="ECO:0000259" key="1">
    <source>
        <dbReference type="Pfam" id="PF00733"/>
    </source>
</evidence>
<dbReference type="Pfam" id="PF00733">
    <property type="entry name" value="Asn_synthase"/>
    <property type="match status" value="1"/>
</dbReference>
<dbReference type="InterPro" id="IPR001962">
    <property type="entry name" value="Asn_synthase"/>
</dbReference>
<dbReference type="RefSeq" id="WP_189045609.1">
    <property type="nucleotide sequence ID" value="NZ_BMNB01000015.1"/>
</dbReference>
<reference evidence="2" key="1">
    <citation type="journal article" date="2014" name="Int. J. Syst. Evol. Microbiol.">
        <title>Complete genome sequence of Corynebacterium casei LMG S-19264T (=DSM 44701T), isolated from a smear-ripened cheese.</title>
        <authorList>
            <consortium name="US DOE Joint Genome Institute (JGI-PGF)"/>
            <person name="Walter F."/>
            <person name="Albersmeier A."/>
            <person name="Kalinowski J."/>
            <person name="Ruckert C."/>
        </authorList>
    </citation>
    <scope>NUCLEOTIDE SEQUENCE</scope>
    <source>
        <strain evidence="2">CGMCC 4.7312</strain>
    </source>
</reference>
<dbReference type="GO" id="GO:0004066">
    <property type="term" value="F:asparagine synthase (glutamine-hydrolyzing) activity"/>
    <property type="evidence" value="ECO:0007669"/>
    <property type="project" value="InterPro"/>
</dbReference>
<reference evidence="2" key="2">
    <citation type="submission" date="2020-09" db="EMBL/GenBank/DDBJ databases">
        <authorList>
            <person name="Sun Q."/>
            <person name="Zhou Y."/>
        </authorList>
    </citation>
    <scope>NUCLEOTIDE SEQUENCE</scope>
    <source>
        <strain evidence="2">CGMCC 4.7312</strain>
    </source>
</reference>